<dbReference type="PANTHER" id="PTHR12804:SF0">
    <property type="entry name" value="SIGNAL PEPTIDASE COMPLEX SUBUNIT 3"/>
    <property type="match status" value="1"/>
</dbReference>
<evidence type="ECO:0000256" key="3">
    <source>
        <dbReference type="ARBA" id="ARBA00022692"/>
    </source>
</evidence>
<dbReference type="GO" id="GO:0045047">
    <property type="term" value="P:protein targeting to ER"/>
    <property type="evidence" value="ECO:0007669"/>
    <property type="project" value="TreeGrafter"/>
</dbReference>
<evidence type="ECO:0000256" key="9">
    <source>
        <dbReference type="ARBA" id="ARBA00033146"/>
    </source>
</evidence>
<evidence type="ECO:0000256" key="11">
    <source>
        <dbReference type="SAM" id="Phobius"/>
    </source>
</evidence>
<evidence type="ECO:0000256" key="10">
    <source>
        <dbReference type="ARBA" id="ARBA00045670"/>
    </source>
</evidence>
<dbReference type="PANTHER" id="PTHR12804">
    <property type="entry name" value="MICROSOMAL SIGNAL PEPTIDASE 23 KD SUBUNIT SPC22/23"/>
    <property type="match status" value="1"/>
</dbReference>
<evidence type="ECO:0000256" key="5">
    <source>
        <dbReference type="ARBA" id="ARBA00022968"/>
    </source>
</evidence>
<name>A0A9N9FVM9_9GLOM</name>
<evidence type="ECO:0000256" key="2">
    <source>
        <dbReference type="ARBA" id="ARBA00009289"/>
    </source>
</evidence>
<keyword evidence="13" id="KW-1185">Reference proteome</keyword>
<dbReference type="Pfam" id="PF04573">
    <property type="entry name" value="SPC22"/>
    <property type="match status" value="1"/>
</dbReference>
<dbReference type="Proteomes" id="UP000789572">
    <property type="component" value="Unassembled WGS sequence"/>
</dbReference>
<evidence type="ECO:0000256" key="7">
    <source>
        <dbReference type="ARBA" id="ARBA00023136"/>
    </source>
</evidence>
<comment type="caution">
    <text evidence="12">The sequence shown here is derived from an EMBL/GenBank/DDBJ whole genome shotgun (WGS) entry which is preliminary data.</text>
</comment>
<keyword evidence="6 11" id="KW-1133">Transmembrane helix</keyword>
<dbReference type="InterPro" id="IPR007653">
    <property type="entry name" value="SPC3"/>
</dbReference>
<evidence type="ECO:0000256" key="4">
    <source>
        <dbReference type="ARBA" id="ARBA00022824"/>
    </source>
</evidence>
<dbReference type="GO" id="GO:0006465">
    <property type="term" value="P:signal peptide processing"/>
    <property type="evidence" value="ECO:0007669"/>
    <property type="project" value="InterPro"/>
</dbReference>
<dbReference type="EMBL" id="CAJVPJ010000888">
    <property type="protein sequence ID" value="CAG8563317.1"/>
    <property type="molecule type" value="Genomic_DNA"/>
</dbReference>
<feature type="transmembrane region" description="Helical" evidence="11">
    <location>
        <begin position="6"/>
        <end position="28"/>
    </location>
</feature>
<feature type="non-terminal residue" evidence="12">
    <location>
        <position position="168"/>
    </location>
</feature>
<evidence type="ECO:0000313" key="12">
    <source>
        <dbReference type="EMBL" id="CAG8563317.1"/>
    </source>
</evidence>
<keyword evidence="4" id="KW-0256">Endoplasmic reticulum</keyword>
<dbReference type="PIRSF" id="PIRSF016089">
    <property type="entry name" value="SPC22"/>
    <property type="match status" value="1"/>
</dbReference>
<dbReference type="GO" id="GO:0005787">
    <property type="term" value="C:signal peptidase complex"/>
    <property type="evidence" value="ECO:0007669"/>
    <property type="project" value="InterPro"/>
</dbReference>
<evidence type="ECO:0000256" key="8">
    <source>
        <dbReference type="ARBA" id="ARBA00029556"/>
    </source>
</evidence>
<comment type="function">
    <text evidence="10">Essential component of the signal peptidase complex (SPC) which catalyzes the cleavage of N-terminal signal sequences from nascent proteins as they are translocated into the lumen of the endoplasmic reticulum. Essential for the SPC catalytic activity, possibly by stabilizing and positioning the active center of the complex close to the lumenal surface. Essential for viability.</text>
</comment>
<protein>
    <recommendedName>
        <fullName evidence="8">Signal peptidase complex subunit 3</fullName>
    </recommendedName>
    <alternativeName>
        <fullName evidence="9">Microsomal signal peptidase subunit 3</fullName>
    </alternativeName>
</protein>
<keyword evidence="7 11" id="KW-0472">Membrane</keyword>
<comment type="subcellular location">
    <subcellularLocation>
        <location evidence="1">Endoplasmic reticulum membrane</location>
        <topology evidence="1">Single-pass type II membrane protein</topology>
    </subcellularLocation>
</comment>
<evidence type="ECO:0000256" key="6">
    <source>
        <dbReference type="ARBA" id="ARBA00022989"/>
    </source>
</evidence>
<evidence type="ECO:0000313" key="13">
    <source>
        <dbReference type="Proteomes" id="UP000789572"/>
    </source>
</evidence>
<accession>A0A9N9FVM9</accession>
<sequence length="168" mass="19112">QRANSVFAFSLTVIFVLLGAVAIITPFFSSSDPKTEVHVKEIAVWTYDYGGSISEFAFVTMDLEADLTSLFDWNTKQLYVSIVAEYGSDNMNQIVLWDDIIRSKRDAQVVLHQIKNKYMFNDITPSFREVNATYALHWDAMPYVGLLQSGRSDSIRHVKFPKPENFAA</sequence>
<evidence type="ECO:0000256" key="1">
    <source>
        <dbReference type="ARBA" id="ARBA00004648"/>
    </source>
</evidence>
<keyword evidence="3 11" id="KW-0812">Transmembrane</keyword>
<organism evidence="12 13">
    <name type="scientific">Paraglomus occultum</name>
    <dbReference type="NCBI Taxonomy" id="144539"/>
    <lineage>
        <taxon>Eukaryota</taxon>
        <taxon>Fungi</taxon>
        <taxon>Fungi incertae sedis</taxon>
        <taxon>Mucoromycota</taxon>
        <taxon>Glomeromycotina</taxon>
        <taxon>Glomeromycetes</taxon>
        <taxon>Paraglomerales</taxon>
        <taxon>Paraglomeraceae</taxon>
        <taxon>Paraglomus</taxon>
    </lineage>
</organism>
<comment type="similarity">
    <text evidence="2">Belongs to the SPCS3 family.</text>
</comment>
<dbReference type="AlphaFoldDB" id="A0A9N9FVM9"/>
<keyword evidence="5" id="KW-0735">Signal-anchor</keyword>
<reference evidence="12" key="1">
    <citation type="submission" date="2021-06" db="EMBL/GenBank/DDBJ databases">
        <authorList>
            <person name="Kallberg Y."/>
            <person name="Tangrot J."/>
            <person name="Rosling A."/>
        </authorList>
    </citation>
    <scope>NUCLEOTIDE SEQUENCE</scope>
    <source>
        <strain evidence="12">IA702</strain>
    </source>
</reference>
<dbReference type="OrthoDB" id="10261524at2759"/>
<proteinExistence type="inferred from homology"/>
<gene>
    <name evidence="12" type="ORF">POCULU_LOCUS5623</name>
</gene>